<feature type="region of interest" description="Disordered" evidence="1">
    <location>
        <begin position="231"/>
        <end position="255"/>
    </location>
</feature>
<evidence type="ECO:0000313" key="2">
    <source>
        <dbReference type="EMBL" id="OJD26199.1"/>
    </source>
</evidence>
<dbReference type="Proteomes" id="UP000242791">
    <property type="component" value="Unassembled WGS sequence"/>
</dbReference>
<dbReference type="InterPro" id="IPR052396">
    <property type="entry name" value="Meiotic_Drive_Suppr_Kinase"/>
</dbReference>
<feature type="region of interest" description="Disordered" evidence="1">
    <location>
        <begin position="464"/>
        <end position="525"/>
    </location>
</feature>
<comment type="caution">
    <text evidence="2">The sequence shown here is derived from an EMBL/GenBank/DDBJ whole genome shotgun (WGS) entry which is preliminary data.</text>
</comment>
<dbReference type="AlphaFoldDB" id="A0A1J9RCG5"/>
<dbReference type="VEuPathDB" id="FungiDB:ACJ73_02430"/>
<dbReference type="SUPFAM" id="SSF56112">
    <property type="entry name" value="Protein kinase-like (PK-like)"/>
    <property type="match status" value="1"/>
</dbReference>
<sequence length="776" mass="89140">MSHQEIQDLRRRLEEEKRLREEEQRLREEEQRRREEEQRRREEEQRRREEEQRLREQAERALKLQIQENQATTLPEFLDACHVHLFLGLSIQKDLHSSTKGDPANADRKLRPTNIREWTSFPTEQASIWEDLMDTEFASERHFTPLLALKEHGKEARERMVGSELDLSYFQRQTVESRVASVVKELYAKPRLRQVFCLNGDITFENHANTLTDESNRVAEVDSLSLFQRQPRRSDRLAAKSSRVHRPARPRTSRPRADQFCVYNKGPERKVPAFIIEYKAPHKVSLAHIKAGLQVMNLDEVLRLQEEESPQDICRRVVAAIITQAFSYMIHCGVEFGLVCTGEAYIYLRVPENDPSTVYYYLSVPQEDVGLTTGWTGDLNSDNRLHLTAVGQMAAFTLRALRAPVRDIAWTNWAADILQTWEMTFDDLLEEIEEKDIPTSEFKPSTQSRQEYCRASPIRTRSKSAIIATCNPSRGSRSSSDDDSGDGFDPNTPSRRPPESRLPHPSVSSPLLATQKSQGSSSKGKSRQYCTQKCLLGLIRGWKLDRKCPNVSEHGIDQHQLNRTALMRLLNDQLSSHILWPGTKLGCESLHVHGSRGALFKITLWSHGYTFVGKGSPIEFVDSLKNEEVVYSRLTPIQGTFVPVLLGSLRLHRPFSYDGIAEIVHLICMGFSGRTLARPHALNRCQIIRQAEMSLQAIHSLGVLHSDPIPGNMTWNEQDRCVMFIDFERSTLTQRMPLRVTSPNQKGKREVGPMEKSSNKRLNCFEREKRRMINGL</sequence>
<evidence type="ECO:0000313" key="3">
    <source>
        <dbReference type="Proteomes" id="UP000242791"/>
    </source>
</evidence>
<feature type="compositionally biased region" description="Basic residues" evidence="1">
    <location>
        <begin position="242"/>
        <end position="254"/>
    </location>
</feature>
<keyword evidence="3" id="KW-1185">Reference proteome</keyword>
<proteinExistence type="predicted"/>
<feature type="region of interest" description="Disordered" evidence="1">
    <location>
        <begin position="436"/>
        <end position="455"/>
    </location>
</feature>
<dbReference type="OrthoDB" id="2156052at2759"/>
<evidence type="ECO:0000256" key="1">
    <source>
        <dbReference type="SAM" id="MobiDB-lite"/>
    </source>
</evidence>
<name>A0A1J9RCG5_9EURO</name>
<dbReference type="PANTHER" id="PTHR37171:SF1">
    <property type="entry name" value="SERINE_THREONINE-PROTEIN KINASE YRZF-RELATED"/>
    <property type="match status" value="1"/>
</dbReference>
<dbReference type="InterPro" id="IPR011009">
    <property type="entry name" value="Kinase-like_dom_sf"/>
</dbReference>
<evidence type="ECO:0008006" key="4">
    <source>
        <dbReference type="Google" id="ProtNLM"/>
    </source>
</evidence>
<gene>
    <name evidence="2" type="ORF">ACJ73_02430</name>
</gene>
<reference evidence="2 3" key="1">
    <citation type="submission" date="2015-08" db="EMBL/GenBank/DDBJ databases">
        <title>Emmonsia species relationships and genome sequence.</title>
        <authorList>
            <person name="Cuomo C.A."/>
            <person name="Schwartz I.S."/>
            <person name="Kenyon C."/>
            <person name="De Hoog G.S."/>
            <person name="Govender N.P."/>
            <person name="Botha A."/>
            <person name="Moreno L."/>
            <person name="De Vries M."/>
            <person name="Munoz J.F."/>
            <person name="Stielow J.B."/>
        </authorList>
    </citation>
    <scope>NUCLEOTIDE SEQUENCE [LARGE SCALE GENOMIC DNA]</scope>
    <source>
        <strain evidence="2 3">EI222</strain>
    </source>
</reference>
<dbReference type="EMBL" id="LGTZ01000259">
    <property type="protein sequence ID" value="OJD26199.1"/>
    <property type="molecule type" value="Genomic_DNA"/>
</dbReference>
<organism evidence="2 3">
    <name type="scientific">Blastomyces percursus</name>
    <dbReference type="NCBI Taxonomy" id="1658174"/>
    <lineage>
        <taxon>Eukaryota</taxon>
        <taxon>Fungi</taxon>
        <taxon>Dikarya</taxon>
        <taxon>Ascomycota</taxon>
        <taxon>Pezizomycotina</taxon>
        <taxon>Eurotiomycetes</taxon>
        <taxon>Eurotiomycetidae</taxon>
        <taxon>Onygenales</taxon>
        <taxon>Ajellomycetaceae</taxon>
        <taxon>Blastomyces</taxon>
    </lineage>
</organism>
<dbReference type="PANTHER" id="PTHR37171">
    <property type="entry name" value="SERINE/THREONINE-PROTEIN KINASE YRZF-RELATED"/>
    <property type="match status" value="1"/>
</dbReference>
<accession>A0A1J9RCG5</accession>
<protein>
    <recommendedName>
        <fullName evidence="4">Protein kinase domain-containing protein</fullName>
    </recommendedName>
</protein>
<feature type="region of interest" description="Disordered" evidence="1">
    <location>
        <begin position="20"/>
        <end position="48"/>
    </location>
</feature>